<gene>
    <name evidence="2" type="ORF">NP439_19635</name>
</gene>
<feature type="transmembrane region" description="Helical" evidence="1">
    <location>
        <begin position="7"/>
        <end position="25"/>
    </location>
</feature>
<evidence type="ECO:0000313" key="3">
    <source>
        <dbReference type="Proteomes" id="UP001059773"/>
    </source>
</evidence>
<reference evidence="2" key="1">
    <citation type="submission" date="2022-07" db="EMBL/GenBank/DDBJ databases">
        <title>FELIX.</title>
        <authorList>
            <person name="Wan K.H."/>
            <person name="Park S."/>
            <person name="Lawrence Q."/>
            <person name="Eichenberger J.P."/>
            <person name="Booth B.W."/>
            <person name="Piaggio A.J."/>
            <person name="Chandler J.C."/>
            <person name="Franklin A.B."/>
            <person name="Celniker S.E."/>
        </authorList>
    </citation>
    <scope>NUCLEOTIDE SEQUENCE</scope>
    <source>
        <strain evidence="2">QA-1986 374</strain>
    </source>
</reference>
<dbReference type="RefSeq" id="WP_040978731.1">
    <property type="nucleotide sequence ID" value="NZ_CABKTI010000001.1"/>
</dbReference>
<keyword evidence="3" id="KW-1185">Reference proteome</keyword>
<evidence type="ECO:0000256" key="1">
    <source>
        <dbReference type="SAM" id="Phobius"/>
    </source>
</evidence>
<protein>
    <submittedName>
        <fullName evidence="2">Uncharacterized protein</fullName>
    </submittedName>
</protein>
<keyword evidence="1" id="KW-0812">Transmembrane</keyword>
<keyword evidence="1" id="KW-0472">Membrane</keyword>
<dbReference type="EMBL" id="CP101914">
    <property type="protein sequence ID" value="UUI02231.1"/>
    <property type="molecule type" value="Genomic_DNA"/>
</dbReference>
<accession>A0ABY5JT38</accession>
<proteinExistence type="predicted"/>
<sequence>MTERLKNYFGAVIVVILFIPIILFIDAIPTVSVFISFGFSVILCVVLFEFKLLYKKNKAKEEEEND</sequence>
<organism evidence="2 3">
    <name type="scientific">Oceanobacillus jeddahense</name>
    <dbReference type="NCBI Taxonomy" id="1462527"/>
    <lineage>
        <taxon>Bacteria</taxon>
        <taxon>Bacillati</taxon>
        <taxon>Bacillota</taxon>
        <taxon>Bacilli</taxon>
        <taxon>Bacillales</taxon>
        <taxon>Bacillaceae</taxon>
        <taxon>Oceanobacillus</taxon>
    </lineage>
</organism>
<feature type="transmembrane region" description="Helical" evidence="1">
    <location>
        <begin position="31"/>
        <end position="50"/>
    </location>
</feature>
<dbReference type="Proteomes" id="UP001059773">
    <property type="component" value="Chromosome"/>
</dbReference>
<name>A0ABY5JT38_9BACI</name>
<keyword evidence="1" id="KW-1133">Transmembrane helix</keyword>
<evidence type="ECO:0000313" key="2">
    <source>
        <dbReference type="EMBL" id="UUI02231.1"/>
    </source>
</evidence>